<organism evidence="1 2">
    <name type="scientific">Ephemerocybe angulata</name>
    <dbReference type="NCBI Taxonomy" id="980116"/>
    <lineage>
        <taxon>Eukaryota</taxon>
        <taxon>Fungi</taxon>
        <taxon>Dikarya</taxon>
        <taxon>Basidiomycota</taxon>
        <taxon>Agaricomycotina</taxon>
        <taxon>Agaricomycetes</taxon>
        <taxon>Agaricomycetidae</taxon>
        <taxon>Agaricales</taxon>
        <taxon>Agaricineae</taxon>
        <taxon>Psathyrellaceae</taxon>
        <taxon>Ephemerocybe</taxon>
    </lineage>
</organism>
<reference evidence="1 2" key="1">
    <citation type="submission" date="2020-07" db="EMBL/GenBank/DDBJ databases">
        <title>Comparative genomics of pyrophilous fungi reveals a link between fire events and developmental genes.</title>
        <authorList>
            <consortium name="DOE Joint Genome Institute"/>
            <person name="Steindorff A.S."/>
            <person name="Carver A."/>
            <person name="Calhoun S."/>
            <person name="Stillman K."/>
            <person name="Liu H."/>
            <person name="Lipzen A."/>
            <person name="Pangilinan J."/>
            <person name="Labutti K."/>
            <person name="Bruns T.D."/>
            <person name="Grigoriev I.V."/>
        </authorList>
    </citation>
    <scope>NUCLEOTIDE SEQUENCE [LARGE SCALE GENOMIC DNA]</scope>
    <source>
        <strain evidence="1 2">CBS 144469</strain>
    </source>
</reference>
<sequence length="214" mass="24383">MKVSLQSFAIWDTSPMRGYSVIITDALEKAVALRVYALCCSLPPFELSTYLPYDFKLEVLAVVDWLVPTYHTVRHTLPLEEVEFWIMFAELMDVWSHVPFLRLRPDNFTRLARRLRVGSELIPLSCIPNDRVNIGWRKEMDLNLHTERMVCFSVLLLYNVETTSKSISPTSLGELGGATWTDTKLLPITFFAVALHMLHSPLPAPHLTPLAIAL</sequence>
<gene>
    <name evidence="1" type="ORF">DFP72DRAFT_854089</name>
</gene>
<evidence type="ECO:0000313" key="2">
    <source>
        <dbReference type="Proteomes" id="UP000521943"/>
    </source>
</evidence>
<accession>A0A8H6LZF8</accession>
<keyword evidence="2" id="KW-1185">Reference proteome</keyword>
<proteinExistence type="predicted"/>
<dbReference type="Proteomes" id="UP000521943">
    <property type="component" value="Unassembled WGS sequence"/>
</dbReference>
<comment type="caution">
    <text evidence="1">The sequence shown here is derived from an EMBL/GenBank/DDBJ whole genome shotgun (WGS) entry which is preliminary data.</text>
</comment>
<evidence type="ECO:0000313" key="1">
    <source>
        <dbReference type="EMBL" id="KAF6747694.1"/>
    </source>
</evidence>
<dbReference type="EMBL" id="JACGCI010000078">
    <property type="protein sequence ID" value="KAF6747694.1"/>
    <property type="molecule type" value="Genomic_DNA"/>
</dbReference>
<name>A0A8H6LZF8_9AGAR</name>
<protein>
    <submittedName>
        <fullName evidence="1">Uncharacterized protein</fullName>
    </submittedName>
</protein>
<dbReference type="AlphaFoldDB" id="A0A8H6LZF8"/>